<proteinExistence type="predicted"/>
<dbReference type="InterPro" id="IPR025496">
    <property type="entry name" value="DUF4387"/>
</dbReference>
<dbReference type="EMBL" id="CP017634">
    <property type="protein sequence ID" value="ATW25864.1"/>
    <property type="molecule type" value="Genomic_DNA"/>
</dbReference>
<organism evidence="2 3">
    <name type="scientific">Formimonas warabiya</name>
    <dbReference type="NCBI Taxonomy" id="1761012"/>
    <lineage>
        <taxon>Bacteria</taxon>
        <taxon>Bacillati</taxon>
        <taxon>Bacillota</taxon>
        <taxon>Clostridia</taxon>
        <taxon>Eubacteriales</taxon>
        <taxon>Peptococcaceae</taxon>
        <taxon>Candidatus Formimonas</taxon>
    </lineage>
</organism>
<dbReference type="RefSeq" id="WP_148135127.1">
    <property type="nucleotide sequence ID" value="NZ_CP017634.1"/>
</dbReference>
<evidence type="ECO:0000259" key="1">
    <source>
        <dbReference type="Pfam" id="PF14330"/>
    </source>
</evidence>
<keyword evidence="3" id="KW-1185">Reference proteome</keyword>
<reference evidence="2 3" key="1">
    <citation type="submission" date="2016-10" db="EMBL/GenBank/DDBJ databases">
        <title>Complete Genome Sequence of Peptococcaceae strain DCMF.</title>
        <authorList>
            <person name="Edwards R.J."/>
            <person name="Holland S.I."/>
            <person name="Deshpande N.P."/>
            <person name="Wong Y.K."/>
            <person name="Ertan H."/>
            <person name="Manefield M."/>
            <person name="Russell T.L."/>
            <person name="Lee M.J."/>
        </authorList>
    </citation>
    <scope>NUCLEOTIDE SEQUENCE [LARGE SCALE GENOMIC DNA]</scope>
    <source>
        <strain evidence="2 3">DCMF</strain>
    </source>
</reference>
<dbReference type="Pfam" id="PF14330">
    <property type="entry name" value="DUF4387"/>
    <property type="match status" value="1"/>
</dbReference>
<accession>A0A3G1KTX7</accession>
<protein>
    <recommendedName>
        <fullName evidence="1">DUF4387 domain-containing protein</fullName>
    </recommendedName>
</protein>
<feature type="domain" description="DUF4387" evidence="1">
    <location>
        <begin position="5"/>
        <end position="98"/>
    </location>
</feature>
<dbReference type="AlphaFoldDB" id="A0A3G1KTX7"/>
<evidence type="ECO:0000313" key="2">
    <source>
        <dbReference type="EMBL" id="ATW25864.1"/>
    </source>
</evidence>
<dbReference type="Proteomes" id="UP000323521">
    <property type="component" value="Chromosome"/>
</dbReference>
<dbReference type="OrthoDB" id="9796125at2"/>
<name>A0A3G1KTX7_FORW1</name>
<evidence type="ECO:0000313" key="3">
    <source>
        <dbReference type="Proteomes" id="UP000323521"/>
    </source>
</evidence>
<gene>
    <name evidence="2" type="ORF">DCMF_14775</name>
</gene>
<dbReference type="KEGG" id="fwa:DCMF_14775"/>
<sequence>MKFYKLTKMIRSKNAGPFEMSLDILYGDYETYKKVLDTGVVTPELISKLNDVPVEKVQYYELPLACAVKFSFPRRYPSGDFHDTDIYGCQFHAPLVELEIPVE</sequence>